<dbReference type="Proteomes" id="UP000789702">
    <property type="component" value="Unassembled WGS sequence"/>
</dbReference>
<sequence>MCRIAKIFEQNPEKYASHNHVILEKDNWLEPLEEPREEPEDLEEEPENLQRELDVGIDGPTNCSDINSVTEPVLVK</sequence>
<evidence type="ECO:0000313" key="1">
    <source>
        <dbReference type="EMBL" id="CAG8464938.1"/>
    </source>
</evidence>
<name>A0ACA9KC70_9GLOM</name>
<dbReference type="EMBL" id="CAJVPU010000870">
    <property type="protein sequence ID" value="CAG8464938.1"/>
    <property type="molecule type" value="Genomic_DNA"/>
</dbReference>
<comment type="caution">
    <text evidence="1">The sequence shown here is derived from an EMBL/GenBank/DDBJ whole genome shotgun (WGS) entry which is preliminary data.</text>
</comment>
<gene>
    <name evidence="1" type="ORF">DHETER_LOCUS1452</name>
</gene>
<evidence type="ECO:0000313" key="2">
    <source>
        <dbReference type="Proteomes" id="UP000789702"/>
    </source>
</evidence>
<reference evidence="1" key="1">
    <citation type="submission" date="2021-06" db="EMBL/GenBank/DDBJ databases">
        <authorList>
            <person name="Kallberg Y."/>
            <person name="Tangrot J."/>
            <person name="Rosling A."/>
        </authorList>
    </citation>
    <scope>NUCLEOTIDE SEQUENCE</scope>
    <source>
        <strain evidence="1">IL203A</strain>
    </source>
</reference>
<proteinExistence type="predicted"/>
<keyword evidence="2" id="KW-1185">Reference proteome</keyword>
<organism evidence="1 2">
    <name type="scientific">Dentiscutata heterogama</name>
    <dbReference type="NCBI Taxonomy" id="1316150"/>
    <lineage>
        <taxon>Eukaryota</taxon>
        <taxon>Fungi</taxon>
        <taxon>Fungi incertae sedis</taxon>
        <taxon>Mucoromycota</taxon>
        <taxon>Glomeromycotina</taxon>
        <taxon>Glomeromycetes</taxon>
        <taxon>Diversisporales</taxon>
        <taxon>Gigasporaceae</taxon>
        <taxon>Dentiscutata</taxon>
    </lineage>
</organism>
<accession>A0ACA9KC70</accession>
<protein>
    <submittedName>
        <fullName evidence="1">6216_t:CDS:1</fullName>
    </submittedName>
</protein>